<dbReference type="AlphaFoldDB" id="A0A3N9UL29"/>
<accession>A0A3N9UL29</accession>
<dbReference type="Pfam" id="PF13315">
    <property type="entry name" value="DUF4085"/>
    <property type="match status" value="1"/>
</dbReference>
<dbReference type="EMBL" id="RRCT01000001">
    <property type="protein sequence ID" value="RQW76627.1"/>
    <property type="molecule type" value="Genomic_DNA"/>
</dbReference>
<gene>
    <name evidence="1" type="ORF">EBB45_00500</name>
</gene>
<protein>
    <submittedName>
        <fullName evidence="1">DUF4085 family protein</fullName>
    </submittedName>
</protein>
<reference evidence="1 2" key="1">
    <citation type="journal article" date="2013" name="J. Microbiol.">
        <title>Lysinibacillus chungkukjangi sp. nov., isolated from Chungkukjang, Korean fermented soybean food.</title>
        <authorList>
            <person name="Kim S.J."/>
            <person name="Jang Y.H."/>
            <person name="Hamada M."/>
            <person name="Ahn J.H."/>
            <person name="Weon H.Y."/>
            <person name="Suzuki K."/>
            <person name="Whang K.S."/>
            <person name="Kwon S.W."/>
        </authorList>
    </citation>
    <scope>NUCLEOTIDE SEQUENCE [LARGE SCALE GENOMIC DNA]</scope>
    <source>
        <strain evidence="1 2">MCCC 1A12701</strain>
    </source>
</reference>
<evidence type="ECO:0000313" key="1">
    <source>
        <dbReference type="EMBL" id="RQW76627.1"/>
    </source>
</evidence>
<dbReference type="InterPro" id="IPR025144">
    <property type="entry name" value="DUF4085"/>
</dbReference>
<keyword evidence="2" id="KW-1185">Reference proteome</keyword>
<name>A0A3N9UL29_9BACI</name>
<dbReference type="Proteomes" id="UP000274033">
    <property type="component" value="Unassembled WGS sequence"/>
</dbReference>
<organism evidence="1 2">
    <name type="scientific">Lysinibacillus composti</name>
    <dbReference type="NCBI Taxonomy" id="720633"/>
    <lineage>
        <taxon>Bacteria</taxon>
        <taxon>Bacillati</taxon>
        <taxon>Bacillota</taxon>
        <taxon>Bacilli</taxon>
        <taxon>Bacillales</taxon>
        <taxon>Bacillaceae</taxon>
        <taxon>Lysinibacillus</taxon>
    </lineage>
</organism>
<evidence type="ECO:0000313" key="2">
    <source>
        <dbReference type="Proteomes" id="UP000274033"/>
    </source>
</evidence>
<sequence>MHRINRVGNNLHLYINTDGGFSTKSYIHLIFQKITSENADEPL</sequence>
<comment type="caution">
    <text evidence="1">The sequence shown here is derived from an EMBL/GenBank/DDBJ whole genome shotgun (WGS) entry which is preliminary data.</text>
</comment>
<proteinExistence type="predicted"/>